<name>A0ABV2LST5_9FLAO</name>
<proteinExistence type="predicted"/>
<dbReference type="EMBL" id="JBEPMO010000005">
    <property type="protein sequence ID" value="MET3731629.1"/>
    <property type="molecule type" value="Genomic_DNA"/>
</dbReference>
<evidence type="ECO:0000313" key="1">
    <source>
        <dbReference type="EMBL" id="MET3731629.1"/>
    </source>
</evidence>
<comment type="caution">
    <text evidence="1">The sequence shown here is derived from an EMBL/GenBank/DDBJ whole genome shotgun (WGS) entry which is preliminary data.</text>
</comment>
<organism evidence="1 2">
    <name type="scientific">Moheibacter stercoris</name>
    <dbReference type="NCBI Taxonomy" id="1628251"/>
    <lineage>
        <taxon>Bacteria</taxon>
        <taxon>Pseudomonadati</taxon>
        <taxon>Bacteroidota</taxon>
        <taxon>Flavobacteriia</taxon>
        <taxon>Flavobacteriales</taxon>
        <taxon>Weeksellaceae</taxon>
        <taxon>Moheibacter</taxon>
    </lineage>
</organism>
<evidence type="ECO:0000313" key="2">
    <source>
        <dbReference type="Proteomes" id="UP001549146"/>
    </source>
</evidence>
<keyword evidence="2" id="KW-1185">Reference proteome</keyword>
<sequence length="232" mass="27231">MQKIKVKELVEFHRKLTEKSKKNFALKLKTRIPKEKKKTEEDSGGGDYWTTSTSCIYQVFKQDNKNLLDYKINDLTNRLLATDQKKTKSMYQKNIDILIAFKDFNHKDVLPNSNVNTEKIPRGKKILTIRGFPIEVTPQYVYSFQHKDKLYAGAVWLLPQKNGYKKSELSMFCEMLYRSLKENFSDNFQISTDNCVVIDTYNVQTLSYSEFLSDNYSQLIESTLEEIEKLIQ</sequence>
<dbReference type="Proteomes" id="UP001549146">
    <property type="component" value="Unassembled WGS sequence"/>
</dbReference>
<accession>A0ABV2LST5</accession>
<dbReference type="RefSeq" id="WP_354508075.1">
    <property type="nucleotide sequence ID" value="NZ_JBEPMO010000005.1"/>
</dbReference>
<protein>
    <submittedName>
        <fullName evidence="1">Uncharacterized protein</fullName>
    </submittedName>
</protein>
<reference evidence="1 2" key="1">
    <citation type="submission" date="2024-06" db="EMBL/GenBank/DDBJ databases">
        <title>Genomic Encyclopedia of Type Strains, Phase IV (KMG-IV): sequencing the most valuable type-strain genomes for metagenomic binning, comparative biology and taxonomic classification.</title>
        <authorList>
            <person name="Goeker M."/>
        </authorList>
    </citation>
    <scope>NUCLEOTIDE SEQUENCE [LARGE SCALE GENOMIC DNA]</scope>
    <source>
        <strain evidence="1 2">DSM 29388</strain>
    </source>
</reference>
<gene>
    <name evidence="1" type="ORF">ABID46_001203</name>
</gene>